<dbReference type="CDD" id="cd00109">
    <property type="entry name" value="Kunitz-type"/>
    <property type="match status" value="1"/>
</dbReference>
<evidence type="ECO:0000313" key="2">
    <source>
        <dbReference type="EnsemblMetazoa" id="CJA40230.1"/>
    </source>
</evidence>
<dbReference type="InterPro" id="IPR036880">
    <property type="entry name" value="Kunitz_BPTI_sf"/>
</dbReference>
<dbReference type="InterPro" id="IPR002223">
    <property type="entry name" value="Kunitz_BPTI"/>
</dbReference>
<dbReference type="GO" id="GO:0004867">
    <property type="term" value="F:serine-type endopeptidase inhibitor activity"/>
    <property type="evidence" value="ECO:0007669"/>
    <property type="project" value="InterPro"/>
</dbReference>
<reference evidence="3" key="1">
    <citation type="submission" date="2010-08" db="EMBL/GenBank/DDBJ databases">
        <authorList>
            <consortium name="Caenorhabditis japonica Sequencing Consortium"/>
            <person name="Wilson R.K."/>
        </authorList>
    </citation>
    <scope>NUCLEOTIDE SEQUENCE [LARGE SCALE GENOMIC DNA]</scope>
    <source>
        <strain evidence="3">DF5081</strain>
    </source>
</reference>
<dbReference type="Proteomes" id="UP000005237">
    <property type="component" value="Unassembled WGS sequence"/>
</dbReference>
<evidence type="ECO:0000313" key="3">
    <source>
        <dbReference type="Proteomes" id="UP000005237"/>
    </source>
</evidence>
<reference evidence="2" key="2">
    <citation type="submission" date="2022-06" db="UniProtKB">
        <authorList>
            <consortium name="EnsemblMetazoa"/>
        </authorList>
    </citation>
    <scope>IDENTIFICATION</scope>
    <source>
        <strain evidence="2">DF5081</strain>
    </source>
</reference>
<dbReference type="Pfam" id="PF00014">
    <property type="entry name" value="Kunitz_BPTI"/>
    <property type="match status" value="1"/>
</dbReference>
<organism evidence="2 3">
    <name type="scientific">Caenorhabditis japonica</name>
    <dbReference type="NCBI Taxonomy" id="281687"/>
    <lineage>
        <taxon>Eukaryota</taxon>
        <taxon>Metazoa</taxon>
        <taxon>Ecdysozoa</taxon>
        <taxon>Nematoda</taxon>
        <taxon>Chromadorea</taxon>
        <taxon>Rhabditida</taxon>
        <taxon>Rhabditina</taxon>
        <taxon>Rhabditomorpha</taxon>
        <taxon>Rhabditoidea</taxon>
        <taxon>Rhabditidae</taxon>
        <taxon>Peloderinae</taxon>
        <taxon>Caenorhabditis</taxon>
    </lineage>
</organism>
<dbReference type="AlphaFoldDB" id="A0A8R1IUS4"/>
<dbReference type="InterPro" id="IPR053014">
    <property type="entry name" value="Cuticle_assoc_divergent"/>
</dbReference>
<dbReference type="PANTHER" id="PTHR46339">
    <property type="entry name" value="PROTEIN CBG15282-RELATED"/>
    <property type="match status" value="1"/>
</dbReference>
<feature type="domain" description="BPTI/Kunitz inhibitor" evidence="1">
    <location>
        <begin position="139"/>
        <end position="193"/>
    </location>
</feature>
<sequence length="217" mass="23380">MDSSIGTCRCPEETHVARETRDGWVCISLKDHASGGTAPLYFVCPLPEGAGFKISLNDPSPTMGAFPVGCTVGSSATIEPVQGLHGGGACMWPSDGEFIGDVYDCLHTSPHINLAEKFPQSNYSPTADGVCCPSRALACIQPQLTGPNPSEPRWWYNSVTGTCQQFMWDSGATEAKFHSPNNFKTIQHCESYCRDSECGNGRATKIATRSPGQEKRL</sequence>
<dbReference type="PANTHER" id="PTHR46339:SF3">
    <property type="entry name" value="PROTEIN CBG06944"/>
    <property type="match status" value="1"/>
</dbReference>
<name>A0A8R1IUS4_CAEJA</name>
<dbReference type="SMART" id="SM00131">
    <property type="entry name" value="KU"/>
    <property type="match status" value="1"/>
</dbReference>
<dbReference type="SUPFAM" id="SSF57362">
    <property type="entry name" value="BPTI-like"/>
    <property type="match status" value="1"/>
</dbReference>
<evidence type="ECO:0000259" key="1">
    <source>
        <dbReference type="PROSITE" id="PS50279"/>
    </source>
</evidence>
<dbReference type="EnsemblMetazoa" id="CJA40230.1">
    <property type="protein sequence ID" value="CJA40230.1"/>
    <property type="gene ID" value="WBGene00216078"/>
</dbReference>
<proteinExistence type="predicted"/>
<dbReference type="PROSITE" id="PS50279">
    <property type="entry name" value="BPTI_KUNITZ_2"/>
    <property type="match status" value="1"/>
</dbReference>
<protein>
    <submittedName>
        <fullName evidence="2">BPTI/Kunitz inhibitor domain-containing protein</fullName>
    </submittedName>
</protein>
<accession>A0A8R1IUS4</accession>
<keyword evidence="3" id="KW-1185">Reference proteome</keyword>
<dbReference type="Gene3D" id="4.10.410.10">
    <property type="entry name" value="Pancreatic trypsin inhibitor Kunitz domain"/>
    <property type="match status" value="1"/>
</dbReference>